<comment type="caution">
    <text evidence="1">The sequence shown here is derived from an EMBL/GenBank/DDBJ whole genome shotgun (WGS) entry which is preliminary data.</text>
</comment>
<reference evidence="1" key="1">
    <citation type="journal article" date="2019" name="Sci. Rep.">
        <title>Draft genome of Tanacetum cinerariifolium, the natural source of mosquito coil.</title>
        <authorList>
            <person name="Yamashiro T."/>
            <person name="Shiraishi A."/>
            <person name="Satake H."/>
            <person name="Nakayama K."/>
        </authorList>
    </citation>
    <scope>NUCLEOTIDE SEQUENCE</scope>
</reference>
<protein>
    <submittedName>
        <fullName evidence="1">Uncharacterized protein</fullName>
    </submittedName>
</protein>
<name>A0A6L2L9L3_TANCI</name>
<sequence>MRGTVEAGLRRARKLSQVAMTCEEPSRQVYVVRGNLVKSLRRARNRRGRFTTFEEPLSGLVYDGPRNLDRFTSCEESWPSRYDVRGTVGAGLRRARKVGQVATTCEEPSGQVYVVRGKLAKSLRRARNRRGRFTSCEESWPSRYDVRGTVGAGLRRARKVGRVWSTTGLGTIRNLESRSQSSHSSGTKVYVVRGNLVRSLRRARNRRGRLTTCEEPWSGLVYDGPRNLDRFLSRFLGALAVYDGPRDVDNLGFGCLLFPLSGTKTVPRGATGSGHDGALTLSGASFQGTWAQSVAKDASPDYDSDSEAARLSSWAIPGSLAVTKGILSITLSGDLRSSVQRLSSTIWISPLLILASIECDIVNSTQHQIDSSISREITLATFAQPTLLRTFWENNLNDSASVHLGPTWLLIPLVTGSSFDPAINQVAFLFDIAPRMDKPTRITSRFREARTLIRGQSRIVRSMPTICSVYKTPSNAQCATMLKHSFNKVEQRDRIMVHLTSQMQRKTKCNFDLYNRYR</sequence>
<proteinExistence type="predicted"/>
<evidence type="ECO:0000313" key="1">
    <source>
        <dbReference type="EMBL" id="GEU58513.1"/>
    </source>
</evidence>
<organism evidence="1">
    <name type="scientific">Tanacetum cinerariifolium</name>
    <name type="common">Dalmatian daisy</name>
    <name type="synonym">Chrysanthemum cinerariifolium</name>
    <dbReference type="NCBI Taxonomy" id="118510"/>
    <lineage>
        <taxon>Eukaryota</taxon>
        <taxon>Viridiplantae</taxon>
        <taxon>Streptophyta</taxon>
        <taxon>Embryophyta</taxon>
        <taxon>Tracheophyta</taxon>
        <taxon>Spermatophyta</taxon>
        <taxon>Magnoliopsida</taxon>
        <taxon>eudicotyledons</taxon>
        <taxon>Gunneridae</taxon>
        <taxon>Pentapetalae</taxon>
        <taxon>asterids</taxon>
        <taxon>campanulids</taxon>
        <taxon>Asterales</taxon>
        <taxon>Asteraceae</taxon>
        <taxon>Asteroideae</taxon>
        <taxon>Anthemideae</taxon>
        <taxon>Anthemidinae</taxon>
        <taxon>Tanacetum</taxon>
    </lineage>
</organism>
<gene>
    <name evidence="1" type="ORF">Tci_030491</name>
</gene>
<dbReference type="EMBL" id="BKCJ010004016">
    <property type="protein sequence ID" value="GEU58513.1"/>
    <property type="molecule type" value="Genomic_DNA"/>
</dbReference>
<dbReference type="PANTHER" id="PTHR33205">
    <property type="entry name" value="TRANSMEMBRANE PROTEIN"/>
    <property type="match status" value="1"/>
</dbReference>
<dbReference type="PANTHER" id="PTHR33205:SF1">
    <property type="entry name" value="TRANSMEMBRANE PROTEIN"/>
    <property type="match status" value="1"/>
</dbReference>
<accession>A0A6L2L9L3</accession>
<dbReference type="AlphaFoldDB" id="A0A6L2L9L3"/>